<accession>A0A507SHZ3</accession>
<dbReference type="OrthoDB" id="2040956at2"/>
<dbReference type="AlphaFoldDB" id="A0A507SHZ3"/>
<feature type="compositionally biased region" description="Basic and acidic residues" evidence="1">
    <location>
        <begin position="72"/>
        <end position="87"/>
    </location>
</feature>
<protein>
    <recommendedName>
        <fullName evidence="3">Tail specific protease domain-containing protein</fullName>
    </recommendedName>
</protein>
<name>A0A507SHZ3_9BACT</name>
<dbReference type="SMART" id="SM00245">
    <property type="entry name" value="TSPc"/>
    <property type="match status" value="1"/>
</dbReference>
<dbReference type="InterPro" id="IPR029045">
    <property type="entry name" value="ClpP/crotonase-like_dom_sf"/>
</dbReference>
<organism evidence="4 5">
    <name type="scientific">Mycoplasmopsis mucosicanis</name>
    <dbReference type="NCBI Taxonomy" id="458208"/>
    <lineage>
        <taxon>Bacteria</taxon>
        <taxon>Bacillati</taxon>
        <taxon>Mycoplasmatota</taxon>
        <taxon>Mycoplasmoidales</taxon>
        <taxon>Metamycoplasmataceae</taxon>
        <taxon>Mycoplasmopsis</taxon>
    </lineage>
</organism>
<evidence type="ECO:0000256" key="1">
    <source>
        <dbReference type="SAM" id="MobiDB-lite"/>
    </source>
</evidence>
<gene>
    <name evidence="4" type="ORF">E1I18_02215</name>
</gene>
<dbReference type="InterPro" id="IPR005151">
    <property type="entry name" value="Tail-specific_protease"/>
</dbReference>
<keyword evidence="5" id="KW-1185">Reference proteome</keyword>
<sequence>MRKIRRFIRKLFIASVPAAVIFASASCDFLSAPINNALENILPPSTKKPSEPGKNDEDDIPIPPVENPVEPEPGKDDLDTGGKETKEPQPSLPDQHQKTPDQVQPPSKKDDKKKSQNTQKRVNPSKNDIDKEPDVDEKIDNSLKDIGRKNFNIDARGFSTSSRSITLYESRKNNDIYVDFEEIVSRLDRIYGSGRLDSAQQSFWKVSYDLGNNTKLIFDEYNDRIQFNSDSVFALAPANYLPPKENFIKFLLNKTQSFSGYEGLKSFDLKKYDMDIIVDNGKVYLPLSIFNLIFASNNYFNVVYNNDKFSAIDYDKVSAYNNSPRYTSAFYDIFDNNTSSISKVQTPTKQQRINNFHYLAFLFDNFYGLSHKLYSQFNATNFYDFASKTELEEKLLSSKPEDYRRAYELLIYFYLNDLHSSIVTKSFYGYKSALLRTRPKIRRGAIKDPGDALLSTVHKEHARVYKLLKEKRQYSAHPLYRDLNLNNKITHIYKDTARIVFDSFEGDGSSNIENGQYDSFNLIRAALEKIATDDKENNVKNIVLDISLNGGGSVLAMQQVLGFITQKPIEIVSHNIASHEFTLNKYSVDTNKDGLFNEKDYITKYNWYVLIGQNTFSAANLFAHVAKKLPNVKVIGQKSGGGMFAILPTVLPDGTFIYLSGPNGFSAYNGKNIHSINDIDYTENGVEPDYKLAYDHFYEHNLLDYLDKNAK</sequence>
<comment type="caution">
    <text evidence="4">The sequence shown here is derived from an EMBL/GenBank/DDBJ whole genome shotgun (WGS) entry which is preliminary data.</text>
</comment>
<feature type="domain" description="Tail specific protease" evidence="3">
    <location>
        <begin position="460"/>
        <end position="693"/>
    </location>
</feature>
<dbReference type="GO" id="GO:0008236">
    <property type="term" value="F:serine-type peptidase activity"/>
    <property type="evidence" value="ECO:0007669"/>
    <property type="project" value="InterPro"/>
</dbReference>
<dbReference type="PROSITE" id="PS51257">
    <property type="entry name" value="PROKAR_LIPOPROTEIN"/>
    <property type="match status" value="1"/>
</dbReference>
<keyword evidence="2" id="KW-0732">Signal</keyword>
<dbReference type="EMBL" id="SMDN01000007">
    <property type="protein sequence ID" value="TQC51479.1"/>
    <property type="molecule type" value="Genomic_DNA"/>
</dbReference>
<feature type="compositionally biased region" description="Basic and acidic residues" evidence="1">
    <location>
        <begin position="127"/>
        <end position="136"/>
    </location>
</feature>
<dbReference type="Gene3D" id="3.90.226.10">
    <property type="entry name" value="2-enoyl-CoA Hydratase, Chain A, domain 1"/>
    <property type="match status" value="1"/>
</dbReference>
<dbReference type="GO" id="GO:0006508">
    <property type="term" value="P:proteolysis"/>
    <property type="evidence" value="ECO:0007669"/>
    <property type="project" value="InterPro"/>
</dbReference>
<feature type="signal peptide" evidence="2">
    <location>
        <begin position="1"/>
        <end position="25"/>
    </location>
</feature>
<evidence type="ECO:0000256" key="2">
    <source>
        <dbReference type="SAM" id="SignalP"/>
    </source>
</evidence>
<reference evidence="4 5" key="1">
    <citation type="submission" date="2019-03" db="EMBL/GenBank/DDBJ databases">
        <title>Characterization of a novel Mycoplasma cynos real-time PCR assay.</title>
        <authorList>
            <person name="Tallmadge R.L."/>
            <person name="Mitchell P.K."/>
            <person name="Goodman L."/>
        </authorList>
    </citation>
    <scope>NUCLEOTIDE SEQUENCE [LARGE SCALE GENOMIC DNA]</scope>
    <source>
        <strain evidence="4 5">1642</strain>
    </source>
</reference>
<feature type="compositionally biased region" description="Polar residues" evidence="1">
    <location>
        <begin position="117"/>
        <end position="126"/>
    </location>
</feature>
<dbReference type="SUPFAM" id="SSF52096">
    <property type="entry name" value="ClpP/crotonase"/>
    <property type="match status" value="1"/>
</dbReference>
<dbReference type="RefSeq" id="WP_141483972.1">
    <property type="nucleotide sequence ID" value="NZ_SMDN01000007.1"/>
</dbReference>
<feature type="region of interest" description="Disordered" evidence="1">
    <location>
        <begin position="39"/>
        <end position="136"/>
    </location>
</feature>
<proteinExistence type="predicted"/>
<evidence type="ECO:0000313" key="5">
    <source>
        <dbReference type="Proteomes" id="UP000320801"/>
    </source>
</evidence>
<evidence type="ECO:0000259" key="3">
    <source>
        <dbReference type="SMART" id="SM00245"/>
    </source>
</evidence>
<feature type="chain" id="PRO_5021195704" description="Tail specific protease domain-containing protein" evidence="2">
    <location>
        <begin position="26"/>
        <end position="711"/>
    </location>
</feature>
<dbReference type="Pfam" id="PF03572">
    <property type="entry name" value="Peptidase_S41"/>
    <property type="match status" value="1"/>
</dbReference>
<evidence type="ECO:0000313" key="4">
    <source>
        <dbReference type="EMBL" id="TQC51479.1"/>
    </source>
</evidence>
<dbReference type="Proteomes" id="UP000320801">
    <property type="component" value="Unassembled WGS sequence"/>
</dbReference>